<protein>
    <recommendedName>
        <fullName evidence="4">Glycosyltransferase RgtA/B/C/D-like domain-containing protein</fullName>
    </recommendedName>
</protein>
<feature type="transmembrane region" description="Helical" evidence="1">
    <location>
        <begin position="401"/>
        <end position="419"/>
    </location>
</feature>
<dbReference type="Proteomes" id="UP000295706">
    <property type="component" value="Unassembled WGS sequence"/>
</dbReference>
<comment type="caution">
    <text evidence="2">The sequence shown here is derived from an EMBL/GenBank/DDBJ whole genome shotgun (WGS) entry which is preliminary data.</text>
</comment>
<keyword evidence="1" id="KW-1133">Transmembrane helix</keyword>
<feature type="transmembrane region" description="Helical" evidence="1">
    <location>
        <begin position="198"/>
        <end position="217"/>
    </location>
</feature>
<feature type="transmembrane region" description="Helical" evidence="1">
    <location>
        <begin position="371"/>
        <end position="389"/>
    </location>
</feature>
<evidence type="ECO:0008006" key="4">
    <source>
        <dbReference type="Google" id="ProtNLM"/>
    </source>
</evidence>
<feature type="transmembrane region" description="Helical" evidence="1">
    <location>
        <begin position="175"/>
        <end position="191"/>
    </location>
</feature>
<dbReference type="EMBL" id="SMJU01000009">
    <property type="protein sequence ID" value="TDB63804.1"/>
    <property type="molecule type" value="Genomic_DNA"/>
</dbReference>
<reference evidence="2 3" key="1">
    <citation type="submission" date="2019-02" db="EMBL/GenBank/DDBJ databases">
        <title>Arundinibacter roseus gen. nov., sp. nov., a new member of the family Cytophagaceae.</title>
        <authorList>
            <person name="Szuroczki S."/>
            <person name="Khayer B."/>
            <person name="Sproer C."/>
            <person name="Toumi M."/>
            <person name="Szabo A."/>
            <person name="Felfoldi T."/>
            <person name="Schumann P."/>
            <person name="Toth E."/>
        </authorList>
    </citation>
    <scope>NUCLEOTIDE SEQUENCE [LARGE SCALE GENOMIC DNA]</scope>
    <source>
        <strain evidence="2 3">DMA-k-7a</strain>
    </source>
</reference>
<name>A0A4R4K803_9BACT</name>
<keyword evidence="1" id="KW-0812">Transmembrane</keyword>
<gene>
    <name evidence="2" type="ORF">EZE20_16060</name>
</gene>
<accession>A0A4R4K803</accession>
<feature type="transmembrane region" description="Helical" evidence="1">
    <location>
        <begin position="108"/>
        <end position="126"/>
    </location>
</feature>
<dbReference type="OrthoDB" id="907178at2"/>
<organism evidence="2 3">
    <name type="scientific">Arundinibacter roseus</name>
    <dbReference type="NCBI Taxonomy" id="2070510"/>
    <lineage>
        <taxon>Bacteria</taxon>
        <taxon>Pseudomonadati</taxon>
        <taxon>Bacteroidota</taxon>
        <taxon>Cytophagia</taxon>
        <taxon>Cytophagales</taxon>
        <taxon>Spirosomataceae</taxon>
        <taxon>Arundinibacter</taxon>
    </lineage>
</organism>
<feature type="transmembrane region" description="Helical" evidence="1">
    <location>
        <begin position="313"/>
        <end position="331"/>
    </location>
</feature>
<dbReference type="AlphaFoldDB" id="A0A4R4K803"/>
<feature type="transmembrane region" description="Helical" evidence="1">
    <location>
        <begin position="343"/>
        <end position="365"/>
    </location>
</feature>
<evidence type="ECO:0000313" key="3">
    <source>
        <dbReference type="Proteomes" id="UP000295706"/>
    </source>
</evidence>
<feature type="transmembrane region" description="Helical" evidence="1">
    <location>
        <begin position="84"/>
        <end position="102"/>
    </location>
</feature>
<dbReference type="RefSeq" id="WP_132119471.1">
    <property type="nucleotide sequence ID" value="NZ_SMJU01000009.1"/>
</dbReference>
<feature type="transmembrane region" description="Helical" evidence="1">
    <location>
        <begin position="14"/>
        <end position="32"/>
    </location>
</feature>
<sequence>MTYLSKLNETQKTWLGFVLVGLGLFVLNYNLLDRLDIISDDDDLYFMFGMDYLKGKYRGPDDGALYCLWQLAIQLMTNDAAQTFYVNWILMTILPTIGFYAVMRSMKVNMWVSVWVALCYTFSLMNFPLTPKLTHFTIAILLGGMIVVRRVDDLQKKLFWGAVTIFVASYVRPEMYVGLWVMLAWLAWISYTRKNYRLLLIMLAITVVSGLLVGTPIRENDRSFWTFKHHFSINYVSWYPEIGLSPWNHFNEITTQVFGHKLTSPMDAFLTDPALVMRHFFFNVGNLAKETFTYLHEMFVVQLSQMFRFPHRGLVLVAVFLIVLALIDYKRSWKTIRTALKENAVLGAILFVFLIPSLLSTTIIYPRPHYILYHFLLYVPLIGLLVSSIKFRKIGSLTQNFTLGIAVLNLLFISIFLYPKVREASKDLPTPNRAFALMLQGLDIKQDVRLLGGDAPFTYPRYVSPNWKDFFYFDIHRPENFARFVQEKDINCIIINKKMNDYFAGDSTYQAFRQSPESLDFIKIKQTSEHLIYKKEHLQ</sequence>
<evidence type="ECO:0000313" key="2">
    <source>
        <dbReference type="EMBL" id="TDB63804.1"/>
    </source>
</evidence>
<proteinExistence type="predicted"/>
<keyword evidence="3" id="KW-1185">Reference proteome</keyword>
<keyword evidence="1" id="KW-0472">Membrane</keyword>
<evidence type="ECO:0000256" key="1">
    <source>
        <dbReference type="SAM" id="Phobius"/>
    </source>
</evidence>